<dbReference type="GO" id="GO:0050661">
    <property type="term" value="F:NADP binding"/>
    <property type="evidence" value="ECO:0007669"/>
    <property type="project" value="TreeGrafter"/>
</dbReference>
<evidence type="ECO:0000256" key="3">
    <source>
        <dbReference type="ARBA" id="ARBA00012943"/>
    </source>
</evidence>
<dbReference type="EMBL" id="WTYI01000001">
    <property type="protein sequence ID" value="MXO95108.1"/>
    <property type="molecule type" value="Genomic_DNA"/>
</dbReference>
<dbReference type="EC" id="7.1.1.1" evidence="3"/>
<dbReference type="GO" id="GO:0008750">
    <property type="term" value="F:proton-translocating NAD(P)+ transhydrogenase activity"/>
    <property type="evidence" value="ECO:0007669"/>
    <property type="project" value="UniProtKB-EC"/>
</dbReference>
<dbReference type="SUPFAM" id="SSF51735">
    <property type="entry name" value="NAD(P)-binding Rossmann-fold domains"/>
    <property type="match status" value="1"/>
</dbReference>
<dbReference type="InterPro" id="IPR007698">
    <property type="entry name" value="AlaDH/PNT_NAD(H)-bd"/>
</dbReference>
<evidence type="ECO:0000256" key="4">
    <source>
        <dbReference type="ARBA" id="ARBA00022741"/>
    </source>
</evidence>
<keyword evidence="4" id="KW-0547">Nucleotide-binding</keyword>
<dbReference type="Pfam" id="PF01262">
    <property type="entry name" value="AlaDh_PNT_C"/>
    <property type="match status" value="1"/>
</dbReference>
<keyword evidence="5" id="KW-0521">NADP</keyword>
<dbReference type="Pfam" id="PF05222">
    <property type="entry name" value="AlaDh_PNT_N"/>
    <property type="match status" value="1"/>
</dbReference>
<dbReference type="GO" id="GO:0016491">
    <property type="term" value="F:oxidoreductase activity"/>
    <property type="evidence" value="ECO:0007669"/>
    <property type="project" value="InterPro"/>
</dbReference>
<feature type="domain" description="Alanine dehydrogenase/pyridine nucleotide transhydrogenase N-terminal" evidence="10">
    <location>
        <begin position="4"/>
        <end position="138"/>
    </location>
</feature>
<keyword evidence="6" id="KW-1278">Translocase</keyword>
<dbReference type="PANTHER" id="PTHR10160:SF19">
    <property type="entry name" value="PROTON-TRANSLOCATING NAD(P)(+) TRANSHYDROGENASE"/>
    <property type="match status" value="1"/>
</dbReference>
<dbReference type="Gene3D" id="3.40.50.720">
    <property type="entry name" value="NAD(P)-binding Rossmann-like Domain"/>
    <property type="match status" value="2"/>
</dbReference>
<dbReference type="OrthoDB" id="9804592at2"/>
<evidence type="ECO:0000313" key="11">
    <source>
        <dbReference type="EMBL" id="MXO95108.1"/>
    </source>
</evidence>
<dbReference type="AlphaFoldDB" id="A0A6I4TKK6"/>
<dbReference type="GO" id="GO:0006740">
    <property type="term" value="P:NADPH regeneration"/>
    <property type="evidence" value="ECO:0007669"/>
    <property type="project" value="TreeGrafter"/>
</dbReference>
<evidence type="ECO:0000259" key="10">
    <source>
        <dbReference type="SMART" id="SM01003"/>
    </source>
</evidence>
<evidence type="ECO:0000256" key="7">
    <source>
        <dbReference type="ARBA" id="ARBA00023027"/>
    </source>
</evidence>
<sequence>MRIAVLAERGAGESRVALTPETAKKFIALGADVAVEEGAGVSASITDEAYRDAGAEVATASKVVDGADIVLGVQAPDVALLAGAKPGAWVAATFDPFRETARVEAYAKAGLEALSMEFMPRITRAQSMDVLSSQSNLAGYKAVLTAANVYGRAFPMMMTAAGTVQAAKVFVMGVGVAGLQAIATAKRLGAQVSATDVRSATKEQIMSLGAKPVFVEDVAGIEGEGSGGYATEMSEEYQKAQAELVSGHIAKQDIVITTALIPGRDAPRLISDAQIASMKPGSVIFDLAVAQGGNVEGSQPDQAVEKHGVKIIGYSNTAGHLAADASALFARNLYNFLSAFWDEEAKRPVLDEEIGNAVRLTQGGKIVHERLTTQ</sequence>
<feature type="domain" description="Alanine dehydrogenase/pyridine nucleotide transhydrogenase NAD(H)-binding" evidence="9">
    <location>
        <begin position="147"/>
        <end position="313"/>
    </location>
</feature>
<reference evidence="11 12" key="1">
    <citation type="submission" date="2019-12" db="EMBL/GenBank/DDBJ databases">
        <title>Genomic-based taxomic classification of the family Erythrobacteraceae.</title>
        <authorList>
            <person name="Xu L."/>
        </authorList>
    </citation>
    <scope>NUCLEOTIDE SEQUENCE [LARGE SCALE GENOMIC DNA]</scope>
    <source>
        <strain evidence="11 12">JCM 12189</strain>
    </source>
</reference>
<dbReference type="InterPro" id="IPR007886">
    <property type="entry name" value="AlaDH/PNT_N"/>
</dbReference>
<comment type="catalytic activity">
    <reaction evidence="8">
        <text>NAD(+) + NADPH + H(+)(in) = NADH + NADP(+) + H(+)(out)</text>
        <dbReference type="Rhea" id="RHEA:47992"/>
        <dbReference type="ChEBI" id="CHEBI:15378"/>
        <dbReference type="ChEBI" id="CHEBI:57540"/>
        <dbReference type="ChEBI" id="CHEBI:57783"/>
        <dbReference type="ChEBI" id="CHEBI:57945"/>
        <dbReference type="ChEBI" id="CHEBI:58349"/>
        <dbReference type="EC" id="7.1.1.1"/>
    </reaction>
</comment>
<evidence type="ECO:0000313" key="12">
    <source>
        <dbReference type="Proteomes" id="UP000432727"/>
    </source>
</evidence>
<dbReference type="PANTHER" id="PTHR10160">
    <property type="entry name" value="NAD(P) TRANSHYDROGENASE"/>
    <property type="match status" value="1"/>
</dbReference>
<evidence type="ECO:0000259" key="9">
    <source>
        <dbReference type="SMART" id="SM01002"/>
    </source>
</evidence>
<dbReference type="Proteomes" id="UP000432727">
    <property type="component" value="Unassembled WGS sequence"/>
</dbReference>
<organism evidence="11 12">
    <name type="scientific">Qipengyuania aquimaris</name>
    <dbReference type="NCBI Taxonomy" id="255984"/>
    <lineage>
        <taxon>Bacteria</taxon>
        <taxon>Pseudomonadati</taxon>
        <taxon>Pseudomonadota</taxon>
        <taxon>Alphaproteobacteria</taxon>
        <taxon>Sphingomonadales</taxon>
        <taxon>Erythrobacteraceae</taxon>
        <taxon>Qipengyuania</taxon>
    </lineage>
</organism>
<dbReference type="GO" id="GO:0005886">
    <property type="term" value="C:plasma membrane"/>
    <property type="evidence" value="ECO:0007669"/>
    <property type="project" value="TreeGrafter"/>
</dbReference>
<evidence type="ECO:0000256" key="5">
    <source>
        <dbReference type="ARBA" id="ARBA00022857"/>
    </source>
</evidence>
<dbReference type="SMART" id="SM01003">
    <property type="entry name" value="AlaDh_PNT_N"/>
    <property type="match status" value="1"/>
</dbReference>
<dbReference type="SUPFAM" id="SSF52283">
    <property type="entry name" value="Formate/glycerate dehydrogenase catalytic domain-like"/>
    <property type="match status" value="1"/>
</dbReference>
<evidence type="ECO:0000256" key="2">
    <source>
        <dbReference type="ARBA" id="ARBA00005689"/>
    </source>
</evidence>
<keyword evidence="7" id="KW-0520">NAD</keyword>
<dbReference type="InterPro" id="IPR008143">
    <property type="entry name" value="Ala_DH/PNT_CS2"/>
</dbReference>
<comment type="function">
    <text evidence="1">The transhydrogenation between NADH and NADP is coupled to respiration and ATP hydrolysis and functions as a proton pump across the membrane.</text>
</comment>
<comment type="caution">
    <text evidence="11">The sequence shown here is derived from an EMBL/GenBank/DDBJ whole genome shotgun (WGS) entry which is preliminary data.</text>
</comment>
<dbReference type="SMART" id="SM01002">
    <property type="entry name" value="AlaDh_PNT_C"/>
    <property type="match status" value="1"/>
</dbReference>
<dbReference type="RefSeq" id="WP_160594442.1">
    <property type="nucleotide sequence ID" value="NZ_WTYI01000001.1"/>
</dbReference>
<evidence type="ECO:0000256" key="6">
    <source>
        <dbReference type="ARBA" id="ARBA00022967"/>
    </source>
</evidence>
<evidence type="ECO:0000256" key="1">
    <source>
        <dbReference type="ARBA" id="ARBA00003943"/>
    </source>
</evidence>
<accession>A0A6I4TKK6</accession>
<keyword evidence="12" id="KW-1185">Reference proteome</keyword>
<evidence type="ECO:0000256" key="8">
    <source>
        <dbReference type="ARBA" id="ARBA00048202"/>
    </source>
</evidence>
<name>A0A6I4TKK6_9SPHN</name>
<comment type="similarity">
    <text evidence="2">Belongs to the AlaDH/PNT family.</text>
</comment>
<dbReference type="CDD" id="cd05304">
    <property type="entry name" value="Rubrum_tdh"/>
    <property type="match status" value="1"/>
</dbReference>
<dbReference type="PROSITE" id="PS00837">
    <property type="entry name" value="ALADH_PNT_2"/>
    <property type="match status" value="1"/>
</dbReference>
<gene>
    <name evidence="11" type="ORF">GRI34_01590</name>
</gene>
<proteinExistence type="inferred from homology"/>
<protein>
    <recommendedName>
        <fullName evidence="3">proton-translocating NAD(P)(+) transhydrogenase</fullName>
        <ecNumber evidence="3">7.1.1.1</ecNumber>
    </recommendedName>
</protein>
<dbReference type="InterPro" id="IPR036291">
    <property type="entry name" value="NAD(P)-bd_dom_sf"/>
</dbReference>